<comment type="caution">
    <text evidence="10">The sequence shown here is derived from an EMBL/GenBank/DDBJ whole genome shotgun (WGS) entry which is preliminary data.</text>
</comment>
<feature type="transmembrane region" description="Helical" evidence="7">
    <location>
        <begin position="197"/>
        <end position="219"/>
    </location>
</feature>
<evidence type="ECO:0000256" key="3">
    <source>
        <dbReference type="ARBA" id="ARBA00022475"/>
    </source>
</evidence>
<reference evidence="10 12" key="1">
    <citation type="submission" date="2022-09" db="EMBL/GenBank/DDBJ databases">
        <title>Enrichment on poylsaccharides allowed isolation of novel metabolic and taxonomic groups of Haloarchaea.</title>
        <authorList>
            <person name="Sorokin D.Y."/>
            <person name="Elcheninov A.G."/>
            <person name="Khizhniak T.V."/>
            <person name="Kolganova T.V."/>
            <person name="Kublanov I.V."/>
        </authorList>
    </citation>
    <scope>NUCLEOTIDE SEQUENCE</scope>
    <source>
        <strain evidence="11 12">AArc-m2/3/4</strain>
        <strain evidence="10">AArc-xg1-1</strain>
    </source>
</reference>
<dbReference type="EMBL" id="JAOPKA010000013">
    <property type="protein sequence ID" value="MCU4743146.1"/>
    <property type="molecule type" value="Genomic_DNA"/>
</dbReference>
<comment type="similarity">
    <text evidence="7">Belongs to the binding-protein-dependent transport system permease family.</text>
</comment>
<dbReference type="PANTHER" id="PTHR43386">
    <property type="entry name" value="OLIGOPEPTIDE TRANSPORT SYSTEM PERMEASE PROTEIN APPC"/>
    <property type="match status" value="1"/>
</dbReference>
<evidence type="ECO:0000256" key="7">
    <source>
        <dbReference type="RuleBase" id="RU363032"/>
    </source>
</evidence>
<evidence type="ECO:0000256" key="6">
    <source>
        <dbReference type="ARBA" id="ARBA00023136"/>
    </source>
</evidence>
<evidence type="ECO:0000256" key="1">
    <source>
        <dbReference type="ARBA" id="ARBA00004651"/>
    </source>
</evidence>
<dbReference type="PROSITE" id="PS50928">
    <property type="entry name" value="ABC_TM1"/>
    <property type="match status" value="1"/>
</dbReference>
<keyword evidence="2 7" id="KW-0813">Transport</keyword>
<dbReference type="Gene3D" id="1.10.3720.10">
    <property type="entry name" value="MetI-like"/>
    <property type="match status" value="1"/>
</dbReference>
<keyword evidence="6 7" id="KW-0472">Membrane</keyword>
<dbReference type="CDD" id="cd06261">
    <property type="entry name" value="TM_PBP2"/>
    <property type="match status" value="1"/>
</dbReference>
<dbReference type="Proteomes" id="UP001321018">
    <property type="component" value="Unassembled WGS sequence"/>
</dbReference>
<keyword evidence="5 7" id="KW-1133">Transmembrane helix</keyword>
<dbReference type="RefSeq" id="WP_338004962.1">
    <property type="nucleotide sequence ID" value="NZ_JAOPKA010000013.1"/>
</dbReference>
<dbReference type="AlphaFoldDB" id="A0AAP2Z103"/>
<proteinExistence type="inferred from homology"/>
<name>A0AAP2Z103_9EURY</name>
<feature type="transmembrane region" description="Helical" evidence="7">
    <location>
        <begin position="247"/>
        <end position="269"/>
    </location>
</feature>
<dbReference type="EMBL" id="JAOPKB010000002">
    <property type="protein sequence ID" value="MCU4972258.1"/>
    <property type="molecule type" value="Genomic_DNA"/>
</dbReference>
<sequence>MSYDEHDDETFRERIDANPRPALIWIVGLIVLLAVELGRIVDGIIALGGAIRFALSGIAAGPSWIGDNVAGTLGSAVGTGAMILTALLLLAIAGSLVKTIFVPGSPLKRLGYDIDQTKQTIDLLDRLFLTAILAVIALLAITSPFSGVLESGINGLTRGLESVSSLPTITGRETISNEGHRTPGGGWEGTFLGLSPAWAWALRVLVVYAYAFVALAWLWKGYTIFREHYREADWTPRDDSINRFRNHYWGIFGLIIVFMFVVMAIWAPALGPVDAEHNLYSPYEHEFEYLDDDTVVSTTHGTANLQSQSQGGESTIGLMSYDDFDRWAPFGTNQDGKDLFTFLVFGARTSLVIGVTAIGLATAIALAMSLITAYYKGLVDTLTIITSDTIISIPAFLLVLLLSVIFQQANHPIADVYNGGLLLALIFAGIYWPGLWRSIRGPSLQVAEQEWVDAAKSYGQTPAMTMRKHMAPYIATYIMIYASLLLGGVIIATAALSFLGLGINPPTPEWGRMVSDGRSYVSTTSWHIATIPGIMIVFVVTGFNALGDGIRDAMDPESDTGTSDAGAAASGGGG</sequence>
<dbReference type="InterPro" id="IPR035906">
    <property type="entry name" value="MetI-like_sf"/>
</dbReference>
<evidence type="ECO:0000259" key="9">
    <source>
        <dbReference type="PROSITE" id="PS50928"/>
    </source>
</evidence>
<dbReference type="GO" id="GO:0055085">
    <property type="term" value="P:transmembrane transport"/>
    <property type="evidence" value="ECO:0007669"/>
    <property type="project" value="InterPro"/>
</dbReference>
<evidence type="ECO:0000313" key="13">
    <source>
        <dbReference type="Proteomes" id="UP001321018"/>
    </source>
</evidence>
<feature type="transmembrane region" description="Helical" evidence="7">
    <location>
        <begin position="524"/>
        <end position="546"/>
    </location>
</feature>
<evidence type="ECO:0000256" key="8">
    <source>
        <dbReference type="SAM" id="MobiDB-lite"/>
    </source>
</evidence>
<dbReference type="SUPFAM" id="SSF161098">
    <property type="entry name" value="MetI-like"/>
    <property type="match status" value="1"/>
</dbReference>
<feature type="transmembrane region" description="Helical" evidence="7">
    <location>
        <begin position="20"/>
        <end position="37"/>
    </location>
</feature>
<dbReference type="PANTHER" id="PTHR43386:SF1">
    <property type="entry name" value="D,D-DIPEPTIDE TRANSPORT SYSTEM PERMEASE PROTEIN DDPC-RELATED"/>
    <property type="match status" value="1"/>
</dbReference>
<evidence type="ECO:0000256" key="5">
    <source>
        <dbReference type="ARBA" id="ARBA00022989"/>
    </source>
</evidence>
<dbReference type="Proteomes" id="UP001320972">
    <property type="component" value="Unassembled WGS sequence"/>
</dbReference>
<keyword evidence="3" id="KW-1003">Cell membrane</keyword>
<dbReference type="GO" id="GO:0005886">
    <property type="term" value="C:plasma membrane"/>
    <property type="evidence" value="ECO:0007669"/>
    <property type="project" value="UniProtKB-SubCell"/>
</dbReference>
<dbReference type="InterPro" id="IPR050366">
    <property type="entry name" value="BP-dependent_transpt_permease"/>
</dbReference>
<gene>
    <name evidence="11" type="ORF">OB955_05855</name>
    <name evidence="10" type="ORF">OB960_17300</name>
</gene>
<evidence type="ECO:0000256" key="4">
    <source>
        <dbReference type="ARBA" id="ARBA00022692"/>
    </source>
</evidence>
<dbReference type="Pfam" id="PF00528">
    <property type="entry name" value="BPD_transp_1"/>
    <property type="match status" value="1"/>
</dbReference>
<evidence type="ECO:0000313" key="12">
    <source>
        <dbReference type="Proteomes" id="UP001320972"/>
    </source>
</evidence>
<organism evidence="10 13">
    <name type="scientific">Natronoglomus mannanivorans</name>
    <dbReference type="NCBI Taxonomy" id="2979990"/>
    <lineage>
        <taxon>Archaea</taxon>
        <taxon>Methanobacteriati</taxon>
        <taxon>Methanobacteriota</taxon>
        <taxon>Stenosarchaea group</taxon>
        <taxon>Halobacteria</taxon>
        <taxon>Halobacteriales</taxon>
        <taxon>Natrialbaceae</taxon>
        <taxon>Natronoglomus</taxon>
    </lineage>
</organism>
<protein>
    <submittedName>
        <fullName evidence="10">ABC transporter permease</fullName>
    </submittedName>
</protein>
<feature type="transmembrane region" description="Helical" evidence="7">
    <location>
        <begin position="351"/>
        <end position="375"/>
    </location>
</feature>
<dbReference type="InterPro" id="IPR000515">
    <property type="entry name" value="MetI-like"/>
</dbReference>
<feature type="domain" description="ABC transmembrane type-1" evidence="9">
    <location>
        <begin position="347"/>
        <end position="547"/>
    </location>
</feature>
<feature type="transmembrane region" description="Helical" evidence="7">
    <location>
        <begin position="44"/>
        <end position="65"/>
    </location>
</feature>
<evidence type="ECO:0000313" key="11">
    <source>
        <dbReference type="EMBL" id="MCU4972258.1"/>
    </source>
</evidence>
<feature type="transmembrane region" description="Helical" evidence="7">
    <location>
        <begin position="382"/>
        <end position="405"/>
    </location>
</feature>
<feature type="transmembrane region" description="Helical" evidence="7">
    <location>
        <begin position="77"/>
        <end position="102"/>
    </location>
</feature>
<keyword evidence="4 7" id="KW-0812">Transmembrane</keyword>
<feature type="region of interest" description="Disordered" evidence="8">
    <location>
        <begin position="554"/>
        <end position="574"/>
    </location>
</feature>
<dbReference type="Pfam" id="PF12911">
    <property type="entry name" value="OppC_N"/>
    <property type="match status" value="1"/>
</dbReference>
<accession>A0AAP2Z103</accession>
<feature type="transmembrane region" description="Helical" evidence="7">
    <location>
        <begin position="123"/>
        <end position="141"/>
    </location>
</feature>
<evidence type="ECO:0000313" key="10">
    <source>
        <dbReference type="EMBL" id="MCU4743146.1"/>
    </source>
</evidence>
<keyword evidence="12" id="KW-1185">Reference proteome</keyword>
<feature type="transmembrane region" description="Helical" evidence="7">
    <location>
        <begin position="474"/>
        <end position="504"/>
    </location>
</feature>
<feature type="transmembrane region" description="Helical" evidence="7">
    <location>
        <begin position="417"/>
        <end position="436"/>
    </location>
</feature>
<feature type="compositionally biased region" description="Low complexity" evidence="8">
    <location>
        <begin position="559"/>
        <end position="568"/>
    </location>
</feature>
<evidence type="ECO:0000256" key="2">
    <source>
        <dbReference type="ARBA" id="ARBA00022448"/>
    </source>
</evidence>
<dbReference type="InterPro" id="IPR025966">
    <property type="entry name" value="OppC_N"/>
</dbReference>
<comment type="subcellular location">
    <subcellularLocation>
        <location evidence="1 7">Cell membrane</location>
        <topology evidence="1 7">Multi-pass membrane protein</topology>
    </subcellularLocation>
</comment>